<dbReference type="Gene3D" id="2.30.40.10">
    <property type="entry name" value="Urease, subunit C, domain 1"/>
    <property type="match status" value="1"/>
</dbReference>
<dbReference type="EMBL" id="CACRST010000009">
    <property type="protein sequence ID" value="VYS85237.1"/>
    <property type="molecule type" value="Genomic_DNA"/>
</dbReference>
<dbReference type="GO" id="GO:0016810">
    <property type="term" value="F:hydrolase activity, acting on carbon-nitrogen (but not peptide) bonds"/>
    <property type="evidence" value="ECO:0007669"/>
    <property type="project" value="InterPro"/>
</dbReference>
<evidence type="ECO:0000313" key="2">
    <source>
        <dbReference type="EMBL" id="VYS85237.1"/>
    </source>
</evidence>
<reference evidence="2" key="1">
    <citation type="submission" date="2019-11" db="EMBL/GenBank/DDBJ databases">
        <authorList>
            <person name="Feng L."/>
        </authorList>
    </citation>
    <scope>NUCLEOTIDE SEQUENCE</scope>
    <source>
        <strain evidence="2">BgluceraseaLFYP119</strain>
    </source>
</reference>
<dbReference type="EC" id="3.5.1.91" evidence="2"/>
<dbReference type="InterPro" id="IPR032466">
    <property type="entry name" value="Metal_Hydrolase"/>
</dbReference>
<keyword evidence="2" id="KW-0378">Hydrolase</keyword>
<dbReference type="AlphaFoldDB" id="A0A6N2RVZ6"/>
<dbReference type="InterPro" id="IPR011059">
    <property type="entry name" value="Metal-dep_hydrolase_composite"/>
</dbReference>
<feature type="domain" description="Amidohydrolase 3" evidence="1">
    <location>
        <begin position="64"/>
        <end position="544"/>
    </location>
</feature>
<dbReference type="SUPFAM" id="SSF51556">
    <property type="entry name" value="Metallo-dependent hydrolases"/>
    <property type="match status" value="1"/>
</dbReference>
<name>A0A6N2RVZ6_9FIRM</name>
<protein>
    <submittedName>
        <fullName evidence="2">N-substituted formamide deformylase</fullName>
        <ecNumber evidence="2">3.5.1.91</ecNumber>
    </submittedName>
</protein>
<sequence length="546" mass="61525">MCLVPFFSYANAKEVAMKTFYINGTILTMEEENLYAEAVCAENGRITAVGSREEILSLRTEGDETVDLKGAVMLPGFIDGHSHFVGTANSMTQCELSGCKDFEDIIDTMKAFKEKRHLSEDAWIVGCNYDHNFLAEERHPDRYVLDQISSTNPVLLIHASSHMGVTNSKGLQLQGIDEHTEDRSDGRYGRVSGSKTPDGYMEEKAFLEFQAGLPMTSVEELMKLIKEAQNLYASYGITTVQDGMVGKPLFQLLKAASDMGILELDIVGYLDIMTAADLIEEEPEYAGKYKNHFKFGGYKIFLDGSPQGKTAWMLEPYEGETEYRGYPIHSDEKLREYIALALDKKQQLLAHCNGDGASEQYVSQFEEELKKRESKDACRAVMVHAQLVRKEQLERMVEIGMMPSFFIAHTYYWGDIHMKNFGPVRGSHISPARDAMEYGMKFTFHQDTPVVPPDMMRTVSCAVNRVSKTGQSIGEDEKIPVLEALKAITVYGAYQYYEENEKGTIAPGKKADFVILDKDPLKTEKEKLAQIQVLQTIKENKTVYKK</sequence>
<organism evidence="2">
    <name type="scientific">Blautia glucerasea</name>
    <dbReference type="NCBI Taxonomy" id="536633"/>
    <lineage>
        <taxon>Bacteria</taxon>
        <taxon>Bacillati</taxon>
        <taxon>Bacillota</taxon>
        <taxon>Clostridia</taxon>
        <taxon>Lachnospirales</taxon>
        <taxon>Lachnospiraceae</taxon>
        <taxon>Blautia</taxon>
    </lineage>
</organism>
<proteinExistence type="predicted"/>
<dbReference type="InterPro" id="IPR013108">
    <property type="entry name" value="Amidohydro_3"/>
</dbReference>
<dbReference type="Gene3D" id="3.10.310.70">
    <property type="match status" value="1"/>
</dbReference>
<dbReference type="Gene3D" id="3.20.20.140">
    <property type="entry name" value="Metal-dependent hydrolases"/>
    <property type="match status" value="1"/>
</dbReference>
<dbReference type="InterPro" id="IPR033932">
    <property type="entry name" value="YtcJ-like"/>
</dbReference>
<dbReference type="PANTHER" id="PTHR22642">
    <property type="entry name" value="IMIDAZOLONEPROPIONASE"/>
    <property type="match status" value="1"/>
</dbReference>
<gene>
    <name evidence="2" type="primary">nfdA_1</name>
    <name evidence="2" type="ORF">BGLFYP119_00850</name>
</gene>
<dbReference type="Pfam" id="PF07969">
    <property type="entry name" value="Amidohydro_3"/>
    <property type="match status" value="1"/>
</dbReference>
<evidence type="ECO:0000259" key="1">
    <source>
        <dbReference type="Pfam" id="PF07969"/>
    </source>
</evidence>
<accession>A0A6N2RVZ6</accession>
<dbReference type="SUPFAM" id="SSF51338">
    <property type="entry name" value="Composite domain of metallo-dependent hydrolases"/>
    <property type="match status" value="1"/>
</dbReference>
<dbReference type="PANTHER" id="PTHR22642:SF2">
    <property type="entry name" value="PROTEIN LONG AFTER FAR-RED 3"/>
    <property type="match status" value="1"/>
</dbReference>
<dbReference type="CDD" id="cd01300">
    <property type="entry name" value="YtcJ_like"/>
    <property type="match status" value="1"/>
</dbReference>